<protein>
    <submittedName>
        <fullName evidence="4">Phage tail sheath subtilisin-like domain-containing protein</fullName>
    </submittedName>
</protein>
<proteinExistence type="inferred from homology"/>
<dbReference type="Pfam" id="PF04984">
    <property type="entry name" value="Phage_sheath_1"/>
    <property type="match status" value="1"/>
</dbReference>
<accession>A0ABQ5NY24</accession>
<sequence>MTTPLAPGVSVIEKSSGTHLITGVGTSTAAFVATGVDGDPQQLQSWNSFGAVYLDPKATTKVSAAVQEAVYGFFANGGTECWVVPDGTDTGGKAPDRLALLDVSIVAAPDLTTAVAYQTLVTHCATMRNRVMIVTLPDDTYTPSEPVAPVLGAGKNYAAVYYPYLKGPGSTGTSQTISPCGYIAGVWARVDAQRGVFKAPANEVLNGVTALTQTLSDTTLASFYGVGVNCLRVFPGTGPLVWGARTAAASSDSDNVYLNVRRLLCFLEESIRRATTWAVFEPNDDRLWASLRGTVGTFLTEQWRQGALMGQTPTQAFAITCDSTNNTPAIINAGQVVCDIAVAPVRPAEYVTFTVTQQNPATPATAG</sequence>
<dbReference type="Pfam" id="PF17482">
    <property type="entry name" value="Phage_sheath_1C"/>
    <property type="match status" value="1"/>
</dbReference>
<gene>
    <name evidence="4" type="ORF">SYYSPA8_13300</name>
</gene>
<evidence type="ECO:0000313" key="4">
    <source>
        <dbReference type="EMBL" id="GLF95279.1"/>
    </source>
</evidence>
<dbReference type="InterPro" id="IPR035089">
    <property type="entry name" value="Phage_sheath_subtilisin"/>
</dbReference>
<evidence type="ECO:0000259" key="2">
    <source>
        <dbReference type="Pfam" id="PF04984"/>
    </source>
</evidence>
<dbReference type="InterPro" id="IPR020287">
    <property type="entry name" value="Tail_sheath_C"/>
</dbReference>
<keyword evidence="5" id="KW-1185">Reference proteome</keyword>
<dbReference type="RefSeq" id="WP_323447320.1">
    <property type="nucleotide sequence ID" value="NZ_BSBI01000004.1"/>
</dbReference>
<evidence type="ECO:0000259" key="3">
    <source>
        <dbReference type="Pfam" id="PF17482"/>
    </source>
</evidence>
<dbReference type="EMBL" id="BSBI01000004">
    <property type="protein sequence ID" value="GLF95279.1"/>
    <property type="molecule type" value="Genomic_DNA"/>
</dbReference>
<feature type="domain" description="Tail sheath protein C-terminal" evidence="3">
    <location>
        <begin position="251"/>
        <end position="357"/>
    </location>
</feature>
<dbReference type="Proteomes" id="UP001291653">
    <property type="component" value="Unassembled WGS sequence"/>
</dbReference>
<dbReference type="InterPro" id="IPR052042">
    <property type="entry name" value="Tail_sheath_structural"/>
</dbReference>
<name>A0ABQ5NY24_9ACTN</name>
<comment type="caution">
    <text evidence="4">The sequence shown here is derived from an EMBL/GenBank/DDBJ whole genome shotgun (WGS) entry which is preliminary data.</text>
</comment>
<feature type="domain" description="Tail sheath protein subtilisin-like" evidence="2">
    <location>
        <begin position="104"/>
        <end position="247"/>
    </location>
</feature>
<reference evidence="4 5" key="1">
    <citation type="submission" date="2022-10" db="EMBL/GenBank/DDBJ databases">
        <title>Draft genome sequence of Streptomyces sp. YSPA8.</title>
        <authorList>
            <person name="Moriuchi R."/>
            <person name="Dohra H."/>
            <person name="Yamamura H."/>
            <person name="Kodani S."/>
        </authorList>
    </citation>
    <scope>NUCLEOTIDE SEQUENCE [LARGE SCALE GENOMIC DNA]</scope>
    <source>
        <strain evidence="4 5">YSPA8</strain>
    </source>
</reference>
<dbReference type="Gene3D" id="3.40.50.11780">
    <property type="match status" value="1"/>
</dbReference>
<dbReference type="PANTHER" id="PTHR35861">
    <property type="match status" value="1"/>
</dbReference>
<organism evidence="4 5">
    <name type="scientific">Streptomyces yaizuensis</name>
    <dbReference type="NCBI Taxonomy" id="2989713"/>
    <lineage>
        <taxon>Bacteria</taxon>
        <taxon>Bacillati</taxon>
        <taxon>Actinomycetota</taxon>
        <taxon>Actinomycetes</taxon>
        <taxon>Kitasatosporales</taxon>
        <taxon>Streptomycetaceae</taxon>
        <taxon>Streptomyces</taxon>
    </lineage>
</organism>
<dbReference type="PANTHER" id="PTHR35861:SF1">
    <property type="entry name" value="PHAGE TAIL SHEATH PROTEIN"/>
    <property type="match status" value="1"/>
</dbReference>
<comment type="similarity">
    <text evidence="1">Belongs to the myoviridae tail sheath protein family.</text>
</comment>
<evidence type="ECO:0000313" key="5">
    <source>
        <dbReference type="Proteomes" id="UP001291653"/>
    </source>
</evidence>
<evidence type="ECO:0000256" key="1">
    <source>
        <dbReference type="ARBA" id="ARBA00008005"/>
    </source>
</evidence>